<evidence type="ECO:0000313" key="1">
    <source>
        <dbReference type="EMBL" id="PPE75279.1"/>
    </source>
</evidence>
<gene>
    <name evidence="1" type="ORF">C3942_06315</name>
</gene>
<sequence length="401" mass="45797">MHDEAARRFRDHFLWQLRAEGHAPAQIARWMWKPYDPAALRILGPQRDRGLDHLAYGEAEIEELLKTLPEPSLRIDEHFFRREKTVLVMVPGFTHETLKNFSWHEQVQRKDSPHTVLMLHPDGEGTREQLYQDGDGLKLVYLRYPRSNAASPHIVPAMFRLLQGSPSLRRWVAEGYRLFFIGYSYGAPLSLELLADLHGGVLADEFILPATRGFLGLCGDIGGSYLADDCLGESPQLVAMDKLVAFARRHPWFGKLAGLGTPQLCDDMMHGVGALGHAVRQERARDYAPRLPPQLRYYTAAAIMPLADYRRRWWQFNLDDWAMHRQALVTDPITVYNDGQVALPDNLLPEAPQLPVAHNRHLGAVRTHHWGVSYRTFNLGINRFPRVAYYRALMQTILSDG</sequence>
<evidence type="ECO:0000313" key="2">
    <source>
        <dbReference type="Proteomes" id="UP000238220"/>
    </source>
</evidence>
<dbReference type="AlphaFoldDB" id="A0A2S5TJW8"/>
<dbReference type="RefSeq" id="WP_104229506.1">
    <property type="nucleotide sequence ID" value="NZ_PSNW01000002.1"/>
</dbReference>
<dbReference type="Proteomes" id="UP000238220">
    <property type="component" value="Unassembled WGS sequence"/>
</dbReference>
<reference evidence="1 2" key="1">
    <citation type="submission" date="2018-02" db="EMBL/GenBank/DDBJ databases">
        <title>Genome sequencing of Solimonas sp. HR-BB.</title>
        <authorList>
            <person name="Lee Y."/>
            <person name="Jeon C.O."/>
        </authorList>
    </citation>
    <scope>NUCLEOTIDE SEQUENCE [LARGE SCALE GENOMIC DNA]</scope>
    <source>
        <strain evidence="1 2">HR-BB</strain>
    </source>
</reference>
<dbReference type="OrthoDB" id="7053149at2"/>
<proteinExistence type="predicted"/>
<name>A0A2S5TJW8_9GAMM</name>
<protein>
    <submittedName>
        <fullName evidence="1">Uncharacterized protein</fullName>
    </submittedName>
</protein>
<dbReference type="EMBL" id="PSNW01000002">
    <property type="protein sequence ID" value="PPE75279.1"/>
    <property type="molecule type" value="Genomic_DNA"/>
</dbReference>
<keyword evidence="2" id="KW-1185">Reference proteome</keyword>
<comment type="caution">
    <text evidence="1">The sequence shown here is derived from an EMBL/GenBank/DDBJ whole genome shotgun (WGS) entry which is preliminary data.</text>
</comment>
<accession>A0A2S5TJW8</accession>
<organism evidence="1 2">
    <name type="scientific">Solimonas fluminis</name>
    <dbReference type="NCBI Taxonomy" id="2086571"/>
    <lineage>
        <taxon>Bacteria</taxon>
        <taxon>Pseudomonadati</taxon>
        <taxon>Pseudomonadota</taxon>
        <taxon>Gammaproteobacteria</taxon>
        <taxon>Nevskiales</taxon>
        <taxon>Nevskiaceae</taxon>
        <taxon>Solimonas</taxon>
    </lineage>
</organism>